<dbReference type="InterPro" id="IPR028037">
    <property type="entry name" value="Antitoxin_Rv0909/MT0933"/>
</dbReference>
<sequence length="57" mass="6491">MGIFDRFKDQAKSKGKEMSDQAEREANERTGGKYTDKVDQAQQQVEDKLGIDDDPNK</sequence>
<dbReference type="Pfam" id="PF14013">
    <property type="entry name" value="MT0933_antitox"/>
    <property type="match status" value="1"/>
</dbReference>
<evidence type="ECO:0000313" key="3">
    <source>
        <dbReference type="Proteomes" id="UP000325211"/>
    </source>
</evidence>
<organism evidence="2 3">
    <name type="scientific">Streptomyces venezuelae</name>
    <dbReference type="NCBI Taxonomy" id="54571"/>
    <lineage>
        <taxon>Bacteria</taxon>
        <taxon>Bacillati</taxon>
        <taxon>Actinomycetota</taxon>
        <taxon>Actinomycetes</taxon>
        <taxon>Kitasatosporales</taxon>
        <taxon>Streptomycetaceae</taxon>
        <taxon>Streptomyces</taxon>
    </lineage>
</organism>
<dbReference type="AlphaFoldDB" id="A0A5P2D0I2"/>
<feature type="region of interest" description="Disordered" evidence="1">
    <location>
        <begin position="1"/>
        <end position="57"/>
    </location>
</feature>
<reference evidence="2 3" key="1">
    <citation type="submission" date="2018-05" db="EMBL/GenBank/DDBJ databases">
        <title>Streptomyces venezuelae.</title>
        <authorList>
            <person name="Kim W."/>
            <person name="Lee N."/>
            <person name="Cho B.-K."/>
        </authorList>
    </citation>
    <scope>NUCLEOTIDE SEQUENCE [LARGE SCALE GENOMIC DNA]</scope>
    <source>
        <strain evidence="2 3">ATCC 21782</strain>
    </source>
</reference>
<protein>
    <recommendedName>
        <fullName evidence="4">Antitoxin</fullName>
    </recommendedName>
</protein>
<proteinExistence type="predicted"/>
<name>A0A5P2D0I2_STRVZ</name>
<dbReference type="Proteomes" id="UP000325211">
    <property type="component" value="Chromosome"/>
</dbReference>
<dbReference type="OrthoDB" id="5125103at2"/>
<evidence type="ECO:0000313" key="2">
    <source>
        <dbReference type="EMBL" id="QES48615.1"/>
    </source>
</evidence>
<dbReference type="RefSeq" id="WP_150208082.1">
    <property type="nucleotide sequence ID" value="NZ_CP029190.1"/>
</dbReference>
<gene>
    <name evidence="2" type="ORF">DEJ50_13070</name>
</gene>
<evidence type="ECO:0008006" key="4">
    <source>
        <dbReference type="Google" id="ProtNLM"/>
    </source>
</evidence>
<evidence type="ECO:0000256" key="1">
    <source>
        <dbReference type="SAM" id="MobiDB-lite"/>
    </source>
</evidence>
<accession>A0A5P2D0I2</accession>
<dbReference type="EMBL" id="CP029190">
    <property type="protein sequence ID" value="QES48615.1"/>
    <property type="molecule type" value="Genomic_DNA"/>
</dbReference>